<dbReference type="InterPro" id="IPR043534">
    <property type="entry name" value="EBDG/EBM"/>
</dbReference>
<dbReference type="Gene3D" id="2.60.120.260">
    <property type="entry name" value="Galactose-binding domain-like"/>
    <property type="match status" value="1"/>
</dbReference>
<dbReference type="Pfam" id="PF02836">
    <property type="entry name" value="Glyco_hydro_2_C"/>
    <property type="match status" value="1"/>
</dbReference>
<dbReference type="PANTHER" id="PTHR43536:SF1">
    <property type="entry name" value="MANNOSYLGLYCOPROTEIN ENDO-BETA-MANNOSIDASE"/>
    <property type="match status" value="1"/>
</dbReference>
<feature type="domain" description="Mannosidase Ig/CBM-like" evidence="6">
    <location>
        <begin position="669"/>
        <end position="749"/>
    </location>
</feature>
<gene>
    <name evidence="9" type="ORF">MNBD_BACTEROID07-679</name>
</gene>
<evidence type="ECO:0000259" key="6">
    <source>
        <dbReference type="Pfam" id="PF17786"/>
    </source>
</evidence>
<feature type="domain" description="Glycoside hydrolase family 2 catalytic" evidence="5">
    <location>
        <begin position="337"/>
        <end position="462"/>
    </location>
</feature>
<dbReference type="InterPro" id="IPR041351">
    <property type="entry name" value="Ig_GlcNase"/>
</dbReference>
<dbReference type="SUPFAM" id="SSF51445">
    <property type="entry name" value="(Trans)glycosidases"/>
    <property type="match status" value="1"/>
</dbReference>
<dbReference type="InterPro" id="IPR006103">
    <property type="entry name" value="Glyco_hydro_2_cat"/>
</dbReference>
<dbReference type="Gene3D" id="2.60.40.10">
    <property type="entry name" value="Immunoglobulins"/>
    <property type="match status" value="3"/>
</dbReference>
<protein>
    <submittedName>
        <fullName evidence="9">Beta-mannosidase</fullName>
        <ecNumber evidence="9">3.2.1.25</ecNumber>
    </submittedName>
</protein>
<feature type="domain" description="Beta-mannosidase-like galactose-binding" evidence="8">
    <location>
        <begin position="61"/>
        <end position="172"/>
    </location>
</feature>
<evidence type="ECO:0000256" key="3">
    <source>
        <dbReference type="ARBA" id="ARBA00023295"/>
    </source>
</evidence>
<evidence type="ECO:0000256" key="1">
    <source>
        <dbReference type="ARBA" id="ARBA00007401"/>
    </source>
</evidence>
<comment type="similarity">
    <text evidence="1">Belongs to the glycosyl hydrolase 2 family.</text>
</comment>
<evidence type="ECO:0000259" key="8">
    <source>
        <dbReference type="Pfam" id="PF22666"/>
    </source>
</evidence>
<feature type="domain" description="Glycoside hydrolase family 2 immunoglobulin-like beta-sandwich" evidence="4">
    <location>
        <begin position="212"/>
        <end position="323"/>
    </location>
</feature>
<proteinExistence type="inferred from homology"/>
<dbReference type="Gene3D" id="3.20.20.80">
    <property type="entry name" value="Glycosidases"/>
    <property type="match status" value="1"/>
</dbReference>
<name>A0A3B0UE38_9ZZZZ</name>
<dbReference type="SUPFAM" id="SSF49303">
    <property type="entry name" value="beta-Galactosidase/glucuronidase domain"/>
    <property type="match status" value="3"/>
</dbReference>
<accession>A0A3B0UE38</accession>
<dbReference type="Pfam" id="PF18368">
    <property type="entry name" value="Ig_GlcNase"/>
    <property type="match status" value="1"/>
</dbReference>
<reference evidence="9" key="1">
    <citation type="submission" date="2018-06" db="EMBL/GenBank/DDBJ databases">
        <authorList>
            <person name="Zhirakovskaya E."/>
        </authorList>
    </citation>
    <scope>NUCLEOTIDE SEQUENCE</scope>
</reference>
<keyword evidence="2 9" id="KW-0378">Hydrolase</keyword>
<dbReference type="EC" id="3.2.1.25" evidence="9"/>
<evidence type="ECO:0000313" key="9">
    <source>
        <dbReference type="EMBL" id="VAW29291.1"/>
    </source>
</evidence>
<dbReference type="InterPro" id="IPR008979">
    <property type="entry name" value="Galactose-bd-like_sf"/>
</dbReference>
<dbReference type="InterPro" id="IPR013783">
    <property type="entry name" value="Ig-like_fold"/>
</dbReference>
<dbReference type="EMBL" id="UOET01000346">
    <property type="protein sequence ID" value="VAW29291.1"/>
    <property type="molecule type" value="Genomic_DNA"/>
</dbReference>
<dbReference type="Pfam" id="PF22666">
    <property type="entry name" value="Glyco_hydro_2_N2"/>
    <property type="match status" value="1"/>
</dbReference>
<evidence type="ECO:0000259" key="4">
    <source>
        <dbReference type="Pfam" id="PF00703"/>
    </source>
</evidence>
<dbReference type="GO" id="GO:0004567">
    <property type="term" value="F:beta-mannosidase activity"/>
    <property type="evidence" value="ECO:0007669"/>
    <property type="project" value="UniProtKB-EC"/>
</dbReference>
<evidence type="ECO:0000259" key="7">
    <source>
        <dbReference type="Pfam" id="PF18368"/>
    </source>
</evidence>
<dbReference type="InterPro" id="IPR041447">
    <property type="entry name" value="Mannosidase_ig"/>
</dbReference>
<dbReference type="Pfam" id="PF00703">
    <property type="entry name" value="Glyco_hydro_2"/>
    <property type="match status" value="1"/>
</dbReference>
<dbReference type="InterPro" id="IPR006102">
    <property type="entry name" value="Ig-like_GH2"/>
</dbReference>
<dbReference type="GO" id="GO:0005975">
    <property type="term" value="P:carbohydrate metabolic process"/>
    <property type="evidence" value="ECO:0007669"/>
    <property type="project" value="InterPro"/>
</dbReference>
<organism evidence="9">
    <name type="scientific">hydrothermal vent metagenome</name>
    <dbReference type="NCBI Taxonomy" id="652676"/>
    <lineage>
        <taxon>unclassified sequences</taxon>
        <taxon>metagenomes</taxon>
        <taxon>ecological metagenomes</taxon>
    </lineage>
</organism>
<sequence length="876" mass="100292">MSRFRFLLSLFLLAFLVVSASFKTFAQQTATGKHQLANAWVICSSDSVSANGAAISSAGFNFTGWYPAEVPSTVLHVLVQNGVYKNIFLNNNLEKISKEPFRTAWWYRTEFPGNFSHQTVLLGFEGINYKANIWLNGKKIADTTQIKNAFLQYKFNISHAVKKGKNVLAVEVFPKKAGDFSIGFVDWNPPSPDGNMGIFRPVFLETNNGVGVSNPFVVSELTKNFSQAELTASVEVINYQKINQSGEVILKVNGNELSKQVSLAPGERKKVIFTPKDFPQLKIGHPRLWWPYTLGTPYLYHAGFVFRHHKKIFDKKVIAFGIRTVSSYFTKEGFRGFKINGKKILIRGGGWTDRLLLDDNHESVEDQLEYVQNMGLNTIRLEGFWGNSQTIYNLCDKMGIMIMVGWSAQWEWKDQLGKVCDKKYGGILSSSDIDMMSRAWQDQIIWLRNHPSIFTWFGGSDKIPKPALEKKYLNILSEFDSTRVYLASAREWTSLAGPTGVKMRGPYAYEPPVYWFSDTLYGGAFGFNTETGPGAQVPPLGSIKKMISKNHLWPIDSVWNYHCAHGIPAFRTLDRYTKALEARYGKATSAEAYAQKAQLLNYELMRPMFEAFSANRYKATGVIQWMLNSAWPNMYWQLYDYYLMPNGAYYGAKKASQPYHVIYDYARHTLFVVNDKLNDKNNCTLKIRVYNDSSVLKFEKEITVDLKANSSREVFSLPEKNWGTPVYFLDLRLIDENGKEIDNNFYWLSAKPDKLDYKSKVPHWNFHTPSSQYADFTALNHMPRVELGTDIKQKRNRKKTEFRVTLTNNSRYIAFFVHPAIRDEKTGKIILPVLWSDNYVSLLPGETRVLTATIKNRYLENRKPQLIVSGYNLKKL</sequence>
<dbReference type="SUPFAM" id="SSF49785">
    <property type="entry name" value="Galactose-binding domain-like"/>
    <property type="match status" value="1"/>
</dbReference>
<dbReference type="InterPro" id="IPR054593">
    <property type="entry name" value="Beta-mannosidase-like_N2"/>
</dbReference>
<feature type="domain" description="Exo-beta-D-glucosaminidase Ig-fold" evidence="7">
    <location>
        <begin position="765"/>
        <end position="873"/>
    </location>
</feature>
<dbReference type="AlphaFoldDB" id="A0A3B0UE38"/>
<keyword evidence="3 9" id="KW-0326">Glycosidase</keyword>
<evidence type="ECO:0000259" key="5">
    <source>
        <dbReference type="Pfam" id="PF02836"/>
    </source>
</evidence>
<dbReference type="InterPro" id="IPR017853">
    <property type="entry name" value="GH"/>
</dbReference>
<dbReference type="PANTHER" id="PTHR43536">
    <property type="entry name" value="MANNOSYLGLYCOPROTEIN ENDO-BETA-MANNOSIDASE"/>
    <property type="match status" value="1"/>
</dbReference>
<dbReference type="InterPro" id="IPR036156">
    <property type="entry name" value="Beta-gal/glucu_dom_sf"/>
</dbReference>
<evidence type="ECO:0000256" key="2">
    <source>
        <dbReference type="ARBA" id="ARBA00022801"/>
    </source>
</evidence>
<dbReference type="Pfam" id="PF17786">
    <property type="entry name" value="Mannosidase_ig"/>
    <property type="match status" value="1"/>
</dbReference>